<evidence type="ECO:0000313" key="2">
    <source>
        <dbReference type="Proteomes" id="UP001529510"/>
    </source>
</evidence>
<accession>A0ABD0MSC0</accession>
<evidence type="ECO:0000313" key="1">
    <source>
        <dbReference type="EMBL" id="KAL0151677.1"/>
    </source>
</evidence>
<name>A0ABD0MSC0_CIRMR</name>
<dbReference type="AlphaFoldDB" id="A0ABD0MSC0"/>
<feature type="non-terminal residue" evidence="1">
    <location>
        <position position="85"/>
    </location>
</feature>
<reference evidence="1 2" key="1">
    <citation type="submission" date="2024-05" db="EMBL/GenBank/DDBJ databases">
        <title>Genome sequencing and assembly of Indian major carp, Cirrhinus mrigala (Hamilton, 1822).</title>
        <authorList>
            <person name="Mohindra V."/>
            <person name="Chowdhury L.M."/>
            <person name="Lal K."/>
            <person name="Jena J.K."/>
        </authorList>
    </citation>
    <scope>NUCLEOTIDE SEQUENCE [LARGE SCALE GENOMIC DNA]</scope>
    <source>
        <strain evidence="1">CM1030</strain>
        <tissue evidence="1">Blood</tissue>
    </source>
</reference>
<protein>
    <submittedName>
        <fullName evidence="1">Uncharacterized protein</fullName>
    </submittedName>
</protein>
<keyword evidence="2" id="KW-1185">Reference proteome</keyword>
<sequence>MVSFGGVEDDLLDDNMSLAASNAEDFYEWFLLGRRQTSRQCASVDDTKEKGYGKMPLLDESVAAHLCPPTTIEWKAKFALHGCAP</sequence>
<comment type="caution">
    <text evidence="1">The sequence shown here is derived from an EMBL/GenBank/DDBJ whole genome shotgun (WGS) entry which is preliminary data.</text>
</comment>
<gene>
    <name evidence="1" type="ORF">M9458_053078</name>
</gene>
<dbReference type="EMBL" id="JAMKFB020000233">
    <property type="protein sequence ID" value="KAL0151677.1"/>
    <property type="molecule type" value="Genomic_DNA"/>
</dbReference>
<organism evidence="1 2">
    <name type="scientific">Cirrhinus mrigala</name>
    <name type="common">Mrigala</name>
    <dbReference type="NCBI Taxonomy" id="683832"/>
    <lineage>
        <taxon>Eukaryota</taxon>
        <taxon>Metazoa</taxon>
        <taxon>Chordata</taxon>
        <taxon>Craniata</taxon>
        <taxon>Vertebrata</taxon>
        <taxon>Euteleostomi</taxon>
        <taxon>Actinopterygii</taxon>
        <taxon>Neopterygii</taxon>
        <taxon>Teleostei</taxon>
        <taxon>Ostariophysi</taxon>
        <taxon>Cypriniformes</taxon>
        <taxon>Cyprinidae</taxon>
        <taxon>Labeoninae</taxon>
        <taxon>Labeonini</taxon>
        <taxon>Cirrhinus</taxon>
    </lineage>
</organism>
<dbReference type="Proteomes" id="UP001529510">
    <property type="component" value="Unassembled WGS sequence"/>
</dbReference>
<proteinExistence type="predicted"/>